<evidence type="ECO:0000313" key="6">
    <source>
        <dbReference type="EMBL" id="MBD3744345.1"/>
    </source>
</evidence>
<evidence type="ECO:0000313" key="5">
    <source>
        <dbReference type="EMBL" id="MBD3719559.1"/>
    </source>
</evidence>
<dbReference type="Proteomes" id="UP000622731">
    <property type="component" value="Unassembled WGS sequence"/>
</dbReference>
<protein>
    <submittedName>
        <fullName evidence="5">Uncharacterized protein</fullName>
    </submittedName>
</protein>
<accession>A0A927HRS9</accession>
<reference evidence="5" key="1">
    <citation type="submission" date="2020-07" db="EMBL/GenBank/DDBJ databases">
        <title>Clinical and genomic characterization of carbapenemase-producing Enterobacterales causing secondary infections during the COVID-19 crisis at a New York City hospital.</title>
        <authorList>
            <person name="Gomez-Simmonds A."/>
            <person name="Annavajhala M.K."/>
            <person name="Uhlemann A.-C."/>
        </authorList>
    </citation>
    <scope>NUCLEOTIDE SEQUENCE</scope>
    <source>
        <strain evidence="6">KP1828</strain>
        <strain evidence="1">NK1590</strain>
        <strain evidence="3">NK1593</strain>
        <strain evidence="5">NK1594</strain>
        <strain evidence="2">NK1596</strain>
        <strain evidence="4">NK1677</strain>
    </source>
</reference>
<sequence>MSHVGWRSTTPLGHSHRLCPGLCARWRYADWPTNAPGPPDAHPQAR</sequence>
<dbReference type="Proteomes" id="UP000657739">
    <property type="component" value="Unassembled WGS sequence"/>
</dbReference>
<name>A0A927HRS9_KLEPN</name>
<evidence type="ECO:0000313" key="2">
    <source>
        <dbReference type="EMBL" id="MBD3704212.1"/>
    </source>
</evidence>
<dbReference type="Proteomes" id="UP000616340">
    <property type="component" value="Unassembled WGS sequence"/>
</dbReference>
<comment type="caution">
    <text evidence="5">The sequence shown here is derived from an EMBL/GenBank/DDBJ whole genome shotgun (WGS) entry which is preliminary data.</text>
</comment>
<evidence type="ECO:0000313" key="1">
    <source>
        <dbReference type="EMBL" id="MBD3702389.1"/>
    </source>
</evidence>
<proteinExistence type="predicted"/>
<dbReference type="Proteomes" id="UP000655796">
    <property type="component" value="Unassembled WGS sequence"/>
</dbReference>
<organism evidence="5 7">
    <name type="scientific">Klebsiella pneumoniae</name>
    <dbReference type="NCBI Taxonomy" id="573"/>
    <lineage>
        <taxon>Bacteria</taxon>
        <taxon>Pseudomonadati</taxon>
        <taxon>Pseudomonadota</taxon>
        <taxon>Gammaproteobacteria</taxon>
        <taxon>Enterobacterales</taxon>
        <taxon>Enterobacteriaceae</taxon>
        <taxon>Klebsiella/Raoultella group</taxon>
        <taxon>Klebsiella</taxon>
        <taxon>Klebsiella pneumoniae complex</taxon>
    </lineage>
</organism>
<dbReference type="Proteomes" id="UP000623974">
    <property type="component" value="Unassembled WGS sequence"/>
</dbReference>
<evidence type="ECO:0000313" key="4">
    <source>
        <dbReference type="EMBL" id="MBD3709657.1"/>
    </source>
</evidence>
<gene>
    <name evidence="6" type="ORF">IE980_26535</name>
    <name evidence="1" type="ORF">IE986_19200</name>
    <name evidence="3" type="ORF">IE987_00945</name>
    <name evidence="5" type="ORF">IE988_02375</name>
    <name evidence="2" type="ORF">IE990_08535</name>
    <name evidence="4" type="ORF">IE996_22395</name>
</gene>
<evidence type="ECO:0000313" key="3">
    <source>
        <dbReference type="EMBL" id="MBD3707748.1"/>
    </source>
</evidence>
<dbReference type="EMBL" id="JACXSX010000001">
    <property type="protein sequence ID" value="MBD3744345.1"/>
    <property type="molecule type" value="Genomic_DNA"/>
</dbReference>
<dbReference type="EMBL" id="JACXTE010000001">
    <property type="protein sequence ID" value="MBD3707748.1"/>
    <property type="molecule type" value="Genomic_DNA"/>
</dbReference>
<dbReference type="EMBL" id="JACXTD010000001">
    <property type="protein sequence ID" value="MBD3702389.1"/>
    <property type="molecule type" value="Genomic_DNA"/>
</dbReference>
<dbReference type="AlphaFoldDB" id="A0A927HRS9"/>
<dbReference type="EMBL" id="JACXTH010000001">
    <property type="protein sequence ID" value="MBD3704212.1"/>
    <property type="molecule type" value="Genomic_DNA"/>
</dbReference>
<evidence type="ECO:0000313" key="7">
    <source>
        <dbReference type="Proteomes" id="UP000622731"/>
    </source>
</evidence>
<dbReference type="EMBL" id="JACXTF010000001">
    <property type="protein sequence ID" value="MBD3719559.1"/>
    <property type="molecule type" value="Genomic_DNA"/>
</dbReference>
<dbReference type="EMBL" id="JACXTN010000001">
    <property type="protein sequence ID" value="MBD3709657.1"/>
    <property type="molecule type" value="Genomic_DNA"/>
</dbReference>
<dbReference type="Proteomes" id="UP000652007">
    <property type="component" value="Unassembled WGS sequence"/>
</dbReference>